<evidence type="ECO:0000313" key="3">
    <source>
        <dbReference type="Proteomes" id="UP000789390"/>
    </source>
</evidence>
<proteinExistence type="predicted"/>
<gene>
    <name evidence="2" type="ORF">DGAL_LOCUS87</name>
</gene>
<feature type="region of interest" description="Disordered" evidence="1">
    <location>
        <begin position="1"/>
        <end position="30"/>
    </location>
</feature>
<feature type="region of interest" description="Disordered" evidence="1">
    <location>
        <begin position="68"/>
        <end position="90"/>
    </location>
</feature>
<accession>A0A8J2WFY9</accession>
<sequence length="90" mass="10121">MSEQLISRSRGEKPLGQQHGGGNSSYHPVDGRRHMKFFCDTWCVGNEDAMVMRRHSISCPSLSVVIKRRSQKSCGGNGGRYRKDLQGLNR</sequence>
<reference evidence="2" key="1">
    <citation type="submission" date="2021-11" db="EMBL/GenBank/DDBJ databases">
        <authorList>
            <person name="Schell T."/>
        </authorList>
    </citation>
    <scope>NUCLEOTIDE SEQUENCE</scope>
    <source>
        <strain evidence="2">M5</strain>
    </source>
</reference>
<dbReference type="EMBL" id="CAKKLH010000001">
    <property type="protein sequence ID" value="CAH0098040.1"/>
    <property type="molecule type" value="Genomic_DNA"/>
</dbReference>
<comment type="caution">
    <text evidence="2">The sequence shown here is derived from an EMBL/GenBank/DDBJ whole genome shotgun (WGS) entry which is preliminary data.</text>
</comment>
<organism evidence="2 3">
    <name type="scientific">Daphnia galeata</name>
    <dbReference type="NCBI Taxonomy" id="27404"/>
    <lineage>
        <taxon>Eukaryota</taxon>
        <taxon>Metazoa</taxon>
        <taxon>Ecdysozoa</taxon>
        <taxon>Arthropoda</taxon>
        <taxon>Crustacea</taxon>
        <taxon>Branchiopoda</taxon>
        <taxon>Diplostraca</taxon>
        <taxon>Cladocera</taxon>
        <taxon>Anomopoda</taxon>
        <taxon>Daphniidae</taxon>
        <taxon>Daphnia</taxon>
    </lineage>
</organism>
<evidence type="ECO:0000313" key="2">
    <source>
        <dbReference type="EMBL" id="CAH0098040.1"/>
    </source>
</evidence>
<dbReference type="AlphaFoldDB" id="A0A8J2WFY9"/>
<keyword evidence="3" id="KW-1185">Reference proteome</keyword>
<name>A0A8J2WFY9_9CRUS</name>
<feature type="compositionally biased region" description="Basic and acidic residues" evidence="1">
    <location>
        <begin position="81"/>
        <end position="90"/>
    </location>
</feature>
<dbReference type="Proteomes" id="UP000789390">
    <property type="component" value="Unassembled WGS sequence"/>
</dbReference>
<evidence type="ECO:0000256" key="1">
    <source>
        <dbReference type="SAM" id="MobiDB-lite"/>
    </source>
</evidence>
<protein>
    <submittedName>
        <fullName evidence="2">Uncharacterized protein</fullName>
    </submittedName>
</protein>